<dbReference type="GO" id="GO:0030643">
    <property type="term" value="P:intracellular phosphate ion homeostasis"/>
    <property type="evidence" value="ECO:0007669"/>
    <property type="project" value="InterPro"/>
</dbReference>
<evidence type="ECO:0000256" key="2">
    <source>
        <dbReference type="ARBA" id="ARBA00008107"/>
    </source>
</evidence>
<dbReference type="PANTHER" id="PTHR42930:SF3">
    <property type="entry name" value="PHOSPHATE-SPECIFIC TRANSPORT SYSTEM ACCESSORY PROTEIN PHOU"/>
    <property type="match status" value="1"/>
</dbReference>
<evidence type="ECO:0000256" key="1">
    <source>
        <dbReference type="ARBA" id="ARBA00004496"/>
    </source>
</evidence>
<proteinExistence type="inferred from homology"/>
<evidence type="ECO:0000313" key="10">
    <source>
        <dbReference type="Proteomes" id="UP000216311"/>
    </source>
</evidence>
<evidence type="ECO:0000256" key="7">
    <source>
        <dbReference type="PIRNR" id="PIRNR003107"/>
    </source>
</evidence>
<dbReference type="GO" id="GO:0006817">
    <property type="term" value="P:phosphate ion transport"/>
    <property type="evidence" value="ECO:0007669"/>
    <property type="project" value="UniProtKB-KW"/>
</dbReference>
<dbReference type="AlphaFoldDB" id="A0A255H9V8"/>
<evidence type="ECO:0000256" key="3">
    <source>
        <dbReference type="ARBA" id="ARBA00011738"/>
    </source>
</evidence>
<keyword evidence="4 7" id="KW-0813">Transport</keyword>
<dbReference type="NCBIfam" id="TIGR02135">
    <property type="entry name" value="phoU_full"/>
    <property type="match status" value="1"/>
</dbReference>
<evidence type="ECO:0000256" key="5">
    <source>
        <dbReference type="ARBA" id="ARBA00022490"/>
    </source>
</evidence>
<dbReference type="Gene3D" id="1.20.58.220">
    <property type="entry name" value="Phosphate transport system protein phou homolog 2, domain 2"/>
    <property type="match status" value="1"/>
</dbReference>
<comment type="subunit">
    <text evidence="3 7">Homodimer.</text>
</comment>
<dbReference type="EMBL" id="NMVQ01000003">
    <property type="protein sequence ID" value="OYO24431.1"/>
    <property type="molecule type" value="Genomic_DNA"/>
</dbReference>
<evidence type="ECO:0000259" key="8">
    <source>
        <dbReference type="Pfam" id="PF01895"/>
    </source>
</evidence>
<evidence type="ECO:0000313" key="9">
    <source>
        <dbReference type="EMBL" id="OYO24431.1"/>
    </source>
</evidence>
<accession>A0A255H9V8</accession>
<organism evidence="9 10">
    <name type="scientific">Enemella dayhoffiae</name>
    <dbReference type="NCBI Taxonomy" id="2016507"/>
    <lineage>
        <taxon>Bacteria</taxon>
        <taxon>Bacillati</taxon>
        <taxon>Actinomycetota</taxon>
        <taxon>Actinomycetes</taxon>
        <taxon>Propionibacteriales</taxon>
        <taxon>Propionibacteriaceae</taxon>
        <taxon>Enemella</taxon>
    </lineage>
</organism>
<protein>
    <recommendedName>
        <fullName evidence="7">Phosphate-specific transport system accessory protein PhoU</fullName>
    </recommendedName>
</protein>
<keyword evidence="6 7" id="KW-0592">Phosphate transport</keyword>
<dbReference type="RefSeq" id="WP_094362739.1">
    <property type="nucleotide sequence ID" value="NZ_NMVQ01000003.1"/>
</dbReference>
<evidence type="ECO:0000256" key="6">
    <source>
        <dbReference type="ARBA" id="ARBA00022592"/>
    </source>
</evidence>
<dbReference type="InterPro" id="IPR028366">
    <property type="entry name" value="PhoU"/>
</dbReference>
<dbReference type="InterPro" id="IPR026022">
    <property type="entry name" value="PhoU_dom"/>
</dbReference>
<dbReference type="PANTHER" id="PTHR42930">
    <property type="entry name" value="PHOSPHATE-SPECIFIC TRANSPORT SYSTEM ACCESSORY PROTEIN PHOU"/>
    <property type="match status" value="1"/>
</dbReference>
<comment type="subcellular location">
    <subcellularLocation>
        <location evidence="1 7">Cytoplasm</location>
    </subcellularLocation>
</comment>
<dbReference type="OrthoDB" id="9814256at2"/>
<dbReference type="InterPro" id="IPR038078">
    <property type="entry name" value="PhoU-like_sf"/>
</dbReference>
<keyword evidence="10" id="KW-1185">Reference proteome</keyword>
<dbReference type="GO" id="GO:0005737">
    <property type="term" value="C:cytoplasm"/>
    <property type="evidence" value="ECO:0007669"/>
    <property type="project" value="UniProtKB-SubCell"/>
</dbReference>
<name>A0A255H9V8_9ACTN</name>
<comment type="caution">
    <text evidence="9">The sequence shown here is derived from an EMBL/GenBank/DDBJ whole genome shotgun (WGS) entry which is preliminary data.</text>
</comment>
<gene>
    <name evidence="9" type="primary">phoU</name>
    <name evidence="9" type="ORF">CGZ93_03295</name>
</gene>
<dbReference type="Pfam" id="PF01895">
    <property type="entry name" value="PhoU"/>
    <property type="match status" value="2"/>
</dbReference>
<reference evidence="9 10" key="1">
    <citation type="submission" date="2017-07" db="EMBL/GenBank/DDBJ databases">
        <title>Draft whole genome sequences of clinical Proprionibacteriaceae strains.</title>
        <authorList>
            <person name="Bernier A.-M."/>
            <person name="Bernard K."/>
            <person name="Domingo M.-C."/>
        </authorList>
    </citation>
    <scope>NUCLEOTIDE SEQUENCE [LARGE SCALE GENOMIC DNA]</scope>
    <source>
        <strain evidence="9 10">NML 130396</strain>
    </source>
</reference>
<dbReference type="GO" id="GO:0045936">
    <property type="term" value="P:negative regulation of phosphate metabolic process"/>
    <property type="evidence" value="ECO:0007669"/>
    <property type="project" value="InterPro"/>
</dbReference>
<dbReference type="PIRSF" id="PIRSF003107">
    <property type="entry name" value="PhoU"/>
    <property type="match status" value="1"/>
</dbReference>
<comment type="function">
    <text evidence="7">Plays a role in the regulation of phosphate uptake.</text>
</comment>
<sequence length="221" mass="24585">MRDSYREQLDTVVNDLVEMSRLVTSAVNRATQALLSADIQLAEQVISDDAKIDNAHNDIEQRCFGLLARQAPVAGELRTVVAALRMVAEMARMGDLSAHVAKVARLRYPEKALPDALEGNFKRMAQVAEEMVNKAGNTLHSRNVEVANELAEIDEEMDDLRRSQFRILLSDEWTHGVEAAVDVALLGRYYERIADHAVSMGRRVIYVVTGETSGDDTWTTA</sequence>
<dbReference type="SUPFAM" id="SSF109755">
    <property type="entry name" value="PhoU-like"/>
    <property type="match status" value="1"/>
</dbReference>
<dbReference type="Proteomes" id="UP000216311">
    <property type="component" value="Unassembled WGS sequence"/>
</dbReference>
<evidence type="ECO:0000256" key="4">
    <source>
        <dbReference type="ARBA" id="ARBA00022448"/>
    </source>
</evidence>
<comment type="similarity">
    <text evidence="2 7">Belongs to the PhoU family.</text>
</comment>
<feature type="domain" description="PhoU" evidence="8">
    <location>
        <begin position="16"/>
        <end position="103"/>
    </location>
</feature>
<feature type="domain" description="PhoU" evidence="8">
    <location>
        <begin position="122"/>
        <end position="204"/>
    </location>
</feature>
<keyword evidence="5 7" id="KW-0963">Cytoplasm</keyword>
<dbReference type="FunFam" id="1.20.58.220:FF:000004">
    <property type="entry name" value="Phosphate-specific transport system accessory protein PhoU"/>
    <property type="match status" value="1"/>
</dbReference>